<evidence type="ECO:0000313" key="1">
    <source>
        <dbReference type="EMBL" id="WPY01162.1"/>
    </source>
</evidence>
<protein>
    <submittedName>
        <fullName evidence="1">Uncharacterized protein</fullName>
    </submittedName>
</protein>
<reference evidence="1 2" key="1">
    <citation type="submission" date="2022-10" db="EMBL/GenBank/DDBJ databases">
        <title>Host association and intracellularity evolved multiple times independently in the Rickettsiales.</title>
        <authorList>
            <person name="Castelli M."/>
            <person name="Nardi T."/>
            <person name="Gammuto L."/>
            <person name="Bellinzona G."/>
            <person name="Sabaneyeva E."/>
            <person name="Potekhin A."/>
            <person name="Serra V."/>
            <person name="Petroni G."/>
            <person name="Sassera D."/>
        </authorList>
    </citation>
    <scope>NUCLEOTIDE SEQUENCE [LARGE SCALE GENOMIC DNA]</scope>
    <source>
        <strain evidence="1 2">Kr 154-4</strain>
    </source>
</reference>
<evidence type="ECO:0000313" key="2">
    <source>
        <dbReference type="Proteomes" id="UP001326613"/>
    </source>
</evidence>
<proteinExistence type="predicted"/>
<keyword evidence="2" id="KW-1185">Reference proteome</keyword>
<name>A0ABZ0UX03_9RICK</name>
<gene>
    <name evidence="1" type="ORF">Trichorick_01066</name>
</gene>
<accession>A0ABZ0UX03</accession>
<sequence length="32" mass="3789">MIMILWKPIIINKEIVNLDSVYVVCEIKQKIT</sequence>
<organism evidence="1 2">
    <name type="scientific">Candidatus Trichorickettsia mobilis</name>
    <dbReference type="NCBI Taxonomy" id="1346319"/>
    <lineage>
        <taxon>Bacteria</taxon>
        <taxon>Pseudomonadati</taxon>
        <taxon>Pseudomonadota</taxon>
        <taxon>Alphaproteobacteria</taxon>
        <taxon>Rickettsiales</taxon>
        <taxon>Rickettsiaceae</taxon>
        <taxon>Rickettsieae</taxon>
        <taxon>Candidatus Trichorickettsia</taxon>
    </lineage>
</organism>
<dbReference type="Proteomes" id="UP001326613">
    <property type="component" value="Chromosome"/>
</dbReference>
<dbReference type="EMBL" id="CP112932">
    <property type="protein sequence ID" value="WPY01162.1"/>
    <property type="molecule type" value="Genomic_DNA"/>
</dbReference>